<gene>
    <name evidence="1" type="ORF">L0P79_04835</name>
</gene>
<accession>A0ABS9M7B0</accession>
<dbReference type="Proteomes" id="UP001200313">
    <property type="component" value="Unassembled WGS sequence"/>
</dbReference>
<sequence>MFESFLQHHPLALETFAPNDRCVMLVRLSRTGRTFGRKSDSPYSNMLEDYNYYHGRTVGIIIRNGENVYLGWTDEARVHISDDLIISRVITEITPDEPKEFRFESERKQYEKEQKEARKQLLDGIISRAFVYNILQGIVDNSPLLPLPEGVKLSKQSEYVIYSMADKSLTDNRFGSFTDILALCNSRVNEGDQLITVQYLVPERERSLYGGWRSDTWENTRGRGDRNRTRDCSVEDCKLYKANVVEYDEPEEWLRYRYENGKKPDGSPKYAGPYCCRADSSLAPEVEILEKYTEIKRHVFVSVPKASSGWRTGTESRSNFELYNNEFINLTYMNSVWLEWVITNNKLGGWTIGGKAVDYAYAIRYLKKAMDYIRQREEQEKAFIDAVDPEICKDPDWPLKLTQWKLDKQVRTITEYQAKRFAKAYPGLDGKIDIKPAKDDDLYMYI</sequence>
<protein>
    <submittedName>
        <fullName evidence="1">Uncharacterized protein</fullName>
    </submittedName>
</protein>
<organism evidence="1 2">
    <name type="scientific">Intestinimonas massiliensis</name>
    <name type="common">ex Afouda et al. 2020</name>
    <dbReference type="NCBI Taxonomy" id="1673721"/>
    <lineage>
        <taxon>Bacteria</taxon>
        <taxon>Bacillati</taxon>
        <taxon>Bacillota</taxon>
        <taxon>Clostridia</taxon>
        <taxon>Eubacteriales</taxon>
        <taxon>Intestinimonas</taxon>
    </lineage>
</organism>
<dbReference type="EMBL" id="JAKNJB010000006">
    <property type="protein sequence ID" value="MCG4526401.1"/>
    <property type="molecule type" value="Genomic_DNA"/>
</dbReference>
<proteinExistence type="predicted"/>
<dbReference type="RefSeq" id="WP_238073421.1">
    <property type="nucleotide sequence ID" value="NZ_JAKNJB010000006.1"/>
</dbReference>
<keyword evidence="2" id="KW-1185">Reference proteome</keyword>
<reference evidence="1 2" key="1">
    <citation type="submission" date="2022-01" db="EMBL/GenBank/DDBJ databases">
        <title>Collection of gut derived symbiotic bacterial strains cultured from healthy donors.</title>
        <authorList>
            <person name="Lin H."/>
            <person name="Kohout C."/>
            <person name="Waligurski E."/>
            <person name="Pamer E.G."/>
        </authorList>
    </citation>
    <scope>NUCLEOTIDE SEQUENCE [LARGE SCALE GENOMIC DNA]</scope>
    <source>
        <strain evidence="1 2">DFI.3.7</strain>
    </source>
</reference>
<comment type="caution">
    <text evidence="1">The sequence shown here is derived from an EMBL/GenBank/DDBJ whole genome shotgun (WGS) entry which is preliminary data.</text>
</comment>
<name>A0ABS9M7B0_9FIRM</name>
<evidence type="ECO:0000313" key="2">
    <source>
        <dbReference type="Proteomes" id="UP001200313"/>
    </source>
</evidence>
<evidence type="ECO:0000313" key="1">
    <source>
        <dbReference type="EMBL" id="MCG4526401.1"/>
    </source>
</evidence>